<protein>
    <recommendedName>
        <fullName evidence="8">Cytosine permease</fullName>
    </recommendedName>
</protein>
<evidence type="ECO:0000256" key="2">
    <source>
        <dbReference type="ARBA" id="ARBA00008974"/>
    </source>
</evidence>
<dbReference type="EMBL" id="VSSQ01002171">
    <property type="protein sequence ID" value="MPM13779.1"/>
    <property type="molecule type" value="Genomic_DNA"/>
</dbReference>
<gene>
    <name evidence="7" type="ORF">SDC9_60138</name>
</gene>
<dbReference type="PANTHER" id="PTHR30569">
    <property type="entry name" value="CYTOSINE TRANSPORTER CODB"/>
    <property type="match status" value="1"/>
</dbReference>
<feature type="transmembrane region" description="Helical" evidence="6">
    <location>
        <begin position="291"/>
        <end position="309"/>
    </location>
</feature>
<dbReference type="Gene3D" id="1.10.4160.10">
    <property type="entry name" value="Hydantoin permease"/>
    <property type="match status" value="1"/>
</dbReference>
<dbReference type="InterPro" id="IPR001248">
    <property type="entry name" value="Pur-cyt_permease"/>
</dbReference>
<reference evidence="7" key="1">
    <citation type="submission" date="2019-08" db="EMBL/GenBank/DDBJ databases">
        <authorList>
            <person name="Kucharzyk K."/>
            <person name="Murdoch R.W."/>
            <person name="Higgins S."/>
            <person name="Loffler F."/>
        </authorList>
    </citation>
    <scope>NUCLEOTIDE SEQUENCE</scope>
</reference>
<dbReference type="AlphaFoldDB" id="A0A644XCF6"/>
<comment type="caution">
    <text evidence="7">The sequence shown here is derived from an EMBL/GenBank/DDBJ whole genome shotgun (WGS) entry which is preliminary data.</text>
</comment>
<evidence type="ECO:0000256" key="3">
    <source>
        <dbReference type="ARBA" id="ARBA00022692"/>
    </source>
</evidence>
<feature type="transmembrane region" description="Helical" evidence="6">
    <location>
        <begin position="372"/>
        <end position="393"/>
    </location>
</feature>
<keyword evidence="3 6" id="KW-0812">Transmembrane</keyword>
<proteinExistence type="inferred from homology"/>
<comment type="subcellular location">
    <subcellularLocation>
        <location evidence="1">Membrane</location>
        <topology evidence="1">Multi-pass membrane protein</topology>
    </subcellularLocation>
</comment>
<evidence type="ECO:0008006" key="8">
    <source>
        <dbReference type="Google" id="ProtNLM"/>
    </source>
</evidence>
<name>A0A644XCF6_9ZZZZ</name>
<dbReference type="GO" id="GO:0015209">
    <property type="term" value="F:cytosine transmembrane transporter activity"/>
    <property type="evidence" value="ECO:0007669"/>
    <property type="project" value="InterPro"/>
</dbReference>
<sequence>MDQIDAKSSTFSQTLLWFGAAVSIAELMAGALIAPLGLKSGLLAILIGHIIGAAVLIPAGLIGAKSGLSWAASTRISYSKYGSWAFSLLNILQLLGWTAVMIIGGATAFDGIAGPLWGIHNTILWSILIGALICVWVFLGLKNLSKINTVIITLLFAFTLILGFTVFSGGGHPGTAEGTISFGAAVELNVSMALSWLPLIADYTRTLKKPVTGTYGSVGGYFIGSLFMFAIGLGAAVYYGTSDVFAIMAAAGMGVAALAIIVLSTVTTTFLDVYSAGVSAVNLNGKLSEKWSAAAVCVAGVVIAILVPLDRYEDFLYLISSVFAPLFGVSFADYFLLHRREMRRQDAPCYKNLLLWLAGFVAYRMLLPYNTVVGITLPVMAGVALLGWLWGTLEKKPVA</sequence>
<keyword evidence="5 6" id="KW-0472">Membrane</keyword>
<dbReference type="NCBIfam" id="TIGR02358">
    <property type="entry name" value="thia_cytX"/>
    <property type="match status" value="1"/>
</dbReference>
<organism evidence="7">
    <name type="scientific">bioreactor metagenome</name>
    <dbReference type="NCBI Taxonomy" id="1076179"/>
    <lineage>
        <taxon>unclassified sequences</taxon>
        <taxon>metagenomes</taxon>
        <taxon>ecological metagenomes</taxon>
    </lineage>
</organism>
<feature type="transmembrane region" description="Helical" evidence="6">
    <location>
        <begin position="84"/>
        <end position="103"/>
    </location>
</feature>
<comment type="similarity">
    <text evidence="2">Belongs to the purine-cytosine permease (2.A.39) family.</text>
</comment>
<feature type="transmembrane region" description="Helical" evidence="6">
    <location>
        <begin position="148"/>
        <end position="167"/>
    </location>
</feature>
<feature type="transmembrane region" description="Helical" evidence="6">
    <location>
        <begin position="315"/>
        <end position="337"/>
    </location>
</feature>
<evidence type="ECO:0000256" key="4">
    <source>
        <dbReference type="ARBA" id="ARBA00022989"/>
    </source>
</evidence>
<feature type="transmembrane region" description="Helical" evidence="6">
    <location>
        <begin position="123"/>
        <end position="141"/>
    </location>
</feature>
<dbReference type="PANTHER" id="PTHR30569:SF0">
    <property type="entry name" value="CYTOSINE PERMEASE"/>
    <property type="match status" value="1"/>
</dbReference>
<dbReference type="GO" id="GO:0005886">
    <property type="term" value="C:plasma membrane"/>
    <property type="evidence" value="ECO:0007669"/>
    <property type="project" value="TreeGrafter"/>
</dbReference>
<feature type="transmembrane region" description="Helical" evidence="6">
    <location>
        <begin position="218"/>
        <end position="239"/>
    </location>
</feature>
<feature type="transmembrane region" description="Helical" evidence="6">
    <location>
        <begin position="42"/>
        <end position="64"/>
    </location>
</feature>
<dbReference type="Pfam" id="PF02133">
    <property type="entry name" value="Transp_cyt_pur"/>
    <property type="match status" value="1"/>
</dbReference>
<evidence type="ECO:0000313" key="7">
    <source>
        <dbReference type="EMBL" id="MPM13779.1"/>
    </source>
</evidence>
<evidence type="ECO:0000256" key="1">
    <source>
        <dbReference type="ARBA" id="ARBA00004141"/>
    </source>
</evidence>
<dbReference type="InterPro" id="IPR012732">
    <property type="entry name" value="Thia_CytX"/>
</dbReference>
<keyword evidence="4 6" id="KW-1133">Transmembrane helix</keyword>
<feature type="transmembrane region" description="Helical" evidence="6">
    <location>
        <begin position="179"/>
        <end position="197"/>
    </location>
</feature>
<feature type="transmembrane region" description="Helical" evidence="6">
    <location>
        <begin position="15"/>
        <end position="36"/>
    </location>
</feature>
<evidence type="ECO:0000256" key="5">
    <source>
        <dbReference type="ARBA" id="ARBA00023136"/>
    </source>
</evidence>
<feature type="transmembrane region" description="Helical" evidence="6">
    <location>
        <begin position="349"/>
        <end position="366"/>
    </location>
</feature>
<evidence type="ECO:0000256" key="6">
    <source>
        <dbReference type="SAM" id="Phobius"/>
    </source>
</evidence>
<feature type="transmembrane region" description="Helical" evidence="6">
    <location>
        <begin position="245"/>
        <end position="271"/>
    </location>
</feature>
<dbReference type="InterPro" id="IPR030191">
    <property type="entry name" value="CodB"/>
</dbReference>
<accession>A0A644XCF6</accession>